<reference evidence="13" key="1">
    <citation type="submission" date="2009-09" db="EMBL/GenBank/DDBJ databases">
        <title>The complete genome of Nakamurella multipartita DSM 44233.</title>
        <authorList>
            <consortium name="US DOE Joint Genome Institute (JGI-PGF)"/>
            <person name="Lucas S."/>
            <person name="Copeland A."/>
            <person name="Lapidus A."/>
            <person name="Glavina del Rio T."/>
            <person name="Dalin E."/>
            <person name="Tice H."/>
            <person name="Bruce D."/>
            <person name="Goodwin L."/>
            <person name="Pitluck S."/>
            <person name="Kyrpides N."/>
            <person name="Mavromatis K."/>
            <person name="Ivanova N."/>
            <person name="Ovchinnikova G."/>
            <person name="Sims D."/>
            <person name="Meincke L."/>
            <person name="Brettin T."/>
            <person name="Detter J.C."/>
            <person name="Han C."/>
            <person name="Larimer F."/>
            <person name="Land M."/>
            <person name="Hauser L."/>
            <person name="Markowitz V."/>
            <person name="Cheng J.-F."/>
            <person name="Hugenholtz P."/>
            <person name="Woyke T."/>
            <person name="Wu D."/>
            <person name="Klenk H.-P."/>
            <person name="Eisen J.A."/>
        </authorList>
    </citation>
    <scope>NUCLEOTIDE SEQUENCE [LARGE SCALE GENOMIC DNA]</scope>
    <source>
        <strain evidence="13">ATCC 700099 / DSM 44233 / CIP 104796 / JCM 9543 / NBRC 105858 / Y-104</strain>
    </source>
</reference>
<keyword evidence="6 9" id="KW-1133">Transmembrane helix</keyword>
<evidence type="ECO:0000256" key="5">
    <source>
        <dbReference type="ARBA" id="ARBA00022692"/>
    </source>
</evidence>
<feature type="domain" description="Putative mannosyltransferase YkcA/B-like C-terminal" evidence="11">
    <location>
        <begin position="603"/>
        <end position="682"/>
    </location>
</feature>
<evidence type="ECO:0000313" key="12">
    <source>
        <dbReference type="EMBL" id="ACV80973.1"/>
    </source>
</evidence>
<reference evidence="12 13" key="2">
    <citation type="journal article" date="2010" name="Stand. Genomic Sci.">
        <title>Complete genome sequence of Nakamurella multipartita type strain (Y-104).</title>
        <authorList>
            <person name="Tice H."/>
            <person name="Mayilraj S."/>
            <person name="Sims D."/>
            <person name="Lapidus A."/>
            <person name="Nolan M."/>
            <person name="Lucas S."/>
            <person name="Glavina Del Rio T."/>
            <person name="Copeland A."/>
            <person name="Cheng J.F."/>
            <person name="Meincke L."/>
            <person name="Bruce D."/>
            <person name="Goodwin L."/>
            <person name="Pitluck S."/>
            <person name="Ivanova N."/>
            <person name="Mavromatis K."/>
            <person name="Ovchinnikova G."/>
            <person name="Pati A."/>
            <person name="Chen A."/>
            <person name="Palaniappan K."/>
            <person name="Land M."/>
            <person name="Hauser L."/>
            <person name="Chang Y.J."/>
            <person name="Jeffries C.D."/>
            <person name="Detter J.C."/>
            <person name="Brettin T."/>
            <person name="Rohde M."/>
            <person name="Goker M."/>
            <person name="Bristow J."/>
            <person name="Eisen J.A."/>
            <person name="Markowitz V."/>
            <person name="Hugenholtz P."/>
            <person name="Kyrpides N.C."/>
            <person name="Klenk H.P."/>
            <person name="Chen F."/>
        </authorList>
    </citation>
    <scope>NUCLEOTIDE SEQUENCE [LARGE SCALE GENOMIC DNA]</scope>
    <source>
        <strain evidence="13">ATCC 700099 / DSM 44233 / CIP 104796 / JCM 9543 / NBRC 105858 / Y-104</strain>
    </source>
</reference>
<evidence type="ECO:0000256" key="3">
    <source>
        <dbReference type="ARBA" id="ARBA00022676"/>
    </source>
</evidence>
<keyword evidence="4 12" id="KW-0808">Transferase</keyword>
<evidence type="ECO:0000256" key="1">
    <source>
        <dbReference type="ARBA" id="ARBA00004651"/>
    </source>
</evidence>
<feature type="transmembrane region" description="Helical" evidence="9">
    <location>
        <begin position="430"/>
        <end position="450"/>
    </location>
</feature>
<keyword evidence="7 9" id="KW-0472">Membrane</keyword>
<dbReference type="GO" id="GO:0009103">
    <property type="term" value="P:lipopolysaccharide biosynthetic process"/>
    <property type="evidence" value="ECO:0007669"/>
    <property type="project" value="UniProtKB-ARBA"/>
</dbReference>
<name>C8X7X0_NAKMY</name>
<dbReference type="Proteomes" id="UP000002218">
    <property type="component" value="Chromosome"/>
</dbReference>
<feature type="transmembrane region" description="Helical" evidence="9">
    <location>
        <begin position="456"/>
        <end position="478"/>
    </location>
</feature>
<organism evidence="12 13">
    <name type="scientific">Nakamurella multipartita (strain ATCC 700099 / DSM 44233 / CIP 104796 / JCM 9543 / NBRC 105858 / Y-104)</name>
    <name type="common">Microsphaera multipartita</name>
    <dbReference type="NCBI Taxonomy" id="479431"/>
    <lineage>
        <taxon>Bacteria</taxon>
        <taxon>Bacillati</taxon>
        <taxon>Actinomycetota</taxon>
        <taxon>Actinomycetes</taxon>
        <taxon>Nakamurellales</taxon>
        <taxon>Nakamurellaceae</taxon>
        <taxon>Nakamurella</taxon>
    </lineage>
</organism>
<feature type="transmembrane region" description="Helical" evidence="9">
    <location>
        <begin position="252"/>
        <end position="273"/>
    </location>
</feature>
<dbReference type="HOGENOM" id="CLU_007261_1_0_11"/>
<evidence type="ECO:0000256" key="9">
    <source>
        <dbReference type="SAM" id="Phobius"/>
    </source>
</evidence>
<feature type="transmembrane region" description="Helical" evidence="9">
    <location>
        <begin position="152"/>
        <end position="172"/>
    </location>
</feature>
<dbReference type="OrthoDB" id="5241882at2"/>
<dbReference type="STRING" id="479431.Namu_4697"/>
<feature type="transmembrane region" description="Helical" evidence="9">
    <location>
        <begin position="119"/>
        <end position="146"/>
    </location>
</feature>
<feature type="compositionally biased region" description="Gly residues" evidence="8">
    <location>
        <begin position="523"/>
        <end position="532"/>
    </location>
</feature>
<accession>C8X7X0</accession>
<feature type="compositionally biased region" description="Pro residues" evidence="8">
    <location>
        <begin position="11"/>
        <end position="23"/>
    </location>
</feature>
<dbReference type="InterPro" id="IPR056785">
    <property type="entry name" value="YkcA/B-like_C"/>
</dbReference>
<feature type="transmembrane region" description="Helical" evidence="9">
    <location>
        <begin position="401"/>
        <end position="418"/>
    </location>
</feature>
<dbReference type="EMBL" id="CP001737">
    <property type="protein sequence ID" value="ACV80973.1"/>
    <property type="molecule type" value="Genomic_DNA"/>
</dbReference>
<dbReference type="RefSeq" id="WP_015749787.1">
    <property type="nucleotide sequence ID" value="NC_013235.1"/>
</dbReference>
<dbReference type="eggNOG" id="COG1807">
    <property type="taxonomic scope" value="Bacteria"/>
</dbReference>
<feature type="domain" description="Glycosyltransferase RgtA/B/C/D-like" evidence="10">
    <location>
        <begin position="104"/>
        <end position="263"/>
    </location>
</feature>
<feature type="transmembrane region" description="Helical" evidence="9">
    <location>
        <begin position="347"/>
        <end position="364"/>
    </location>
</feature>
<dbReference type="GO" id="GO:0010041">
    <property type="term" value="P:response to iron(III) ion"/>
    <property type="evidence" value="ECO:0007669"/>
    <property type="project" value="TreeGrafter"/>
</dbReference>
<keyword evidence="2" id="KW-1003">Cell membrane</keyword>
<evidence type="ECO:0000256" key="8">
    <source>
        <dbReference type="SAM" id="MobiDB-lite"/>
    </source>
</evidence>
<feature type="transmembrane region" description="Helical" evidence="9">
    <location>
        <begin position="179"/>
        <end position="196"/>
    </location>
</feature>
<keyword evidence="5 9" id="KW-0812">Transmembrane</keyword>
<dbReference type="AlphaFoldDB" id="C8X7X0"/>
<dbReference type="GO" id="GO:0016763">
    <property type="term" value="F:pentosyltransferase activity"/>
    <property type="evidence" value="ECO:0007669"/>
    <property type="project" value="TreeGrafter"/>
</dbReference>
<dbReference type="InParanoid" id="C8X7X0"/>
<keyword evidence="3" id="KW-0328">Glycosyltransferase</keyword>
<dbReference type="PANTHER" id="PTHR33908:SF3">
    <property type="entry name" value="UNDECAPRENYL PHOSPHATE-ALPHA-4-AMINO-4-DEOXY-L-ARABINOSE ARABINOSYL TRANSFERASE"/>
    <property type="match status" value="1"/>
</dbReference>
<dbReference type="PANTHER" id="PTHR33908">
    <property type="entry name" value="MANNOSYLTRANSFERASE YKCB-RELATED"/>
    <property type="match status" value="1"/>
</dbReference>
<feature type="transmembrane region" description="Helical" evidence="9">
    <location>
        <begin position="208"/>
        <end position="240"/>
    </location>
</feature>
<dbReference type="Pfam" id="PF24878">
    <property type="entry name" value="YkcB_C"/>
    <property type="match status" value="1"/>
</dbReference>
<comment type="subcellular location">
    <subcellularLocation>
        <location evidence="1">Cell membrane</location>
        <topology evidence="1">Multi-pass membrane protein</topology>
    </subcellularLocation>
</comment>
<evidence type="ECO:0000256" key="7">
    <source>
        <dbReference type="ARBA" id="ARBA00023136"/>
    </source>
</evidence>
<feature type="compositionally biased region" description="Low complexity" evidence="8">
    <location>
        <begin position="573"/>
        <end position="582"/>
    </location>
</feature>
<proteinExistence type="predicted"/>
<feature type="transmembrane region" description="Helical" evidence="9">
    <location>
        <begin position="485"/>
        <end position="507"/>
    </location>
</feature>
<evidence type="ECO:0000256" key="6">
    <source>
        <dbReference type="ARBA" id="ARBA00022989"/>
    </source>
</evidence>
<feature type="transmembrane region" description="Helical" evidence="9">
    <location>
        <begin position="46"/>
        <end position="64"/>
    </location>
</feature>
<dbReference type="InterPro" id="IPR038731">
    <property type="entry name" value="RgtA/B/C-like"/>
</dbReference>
<dbReference type="Pfam" id="PF13231">
    <property type="entry name" value="PMT_2"/>
    <property type="match status" value="1"/>
</dbReference>
<evidence type="ECO:0000259" key="11">
    <source>
        <dbReference type="Pfam" id="PF24878"/>
    </source>
</evidence>
<evidence type="ECO:0000256" key="2">
    <source>
        <dbReference type="ARBA" id="ARBA00022475"/>
    </source>
</evidence>
<evidence type="ECO:0000256" key="4">
    <source>
        <dbReference type="ARBA" id="ARBA00022679"/>
    </source>
</evidence>
<feature type="compositionally biased region" description="Low complexity" evidence="8">
    <location>
        <begin position="513"/>
        <end position="522"/>
    </location>
</feature>
<evidence type="ECO:0000259" key="10">
    <source>
        <dbReference type="Pfam" id="PF13231"/>
    </source>
</evidence>
<protein>
    <submittedName>
        <fullName evidence="12">Glycosyl transferase family 39</fullName>
    </submittedName>
</protein>
<feature type="region of interest" description="Disordered" evidence="8">
    <location>
        <begin position="1"/>
        <end position="27"/>
    </location>
</feature>
<gene>
    <name evidence="12" type="ordered locus">Namu_4697</name>
</gene>
<evidence type="ECO:0000313" key="13">
    <source>
        <dbReference type="Proteomes" id="UP000002218"/>
    </source>
</evidence>
<feature type="region of interest" description="Disordered" evidence="8">
    <location>
        <begin position="513"/>
        <end position="532"/>
    </location>
</feature>
<sequence length="701" mass="72027">MSTLTDGPATAAPPPLPPTPADGPRPGHPRSWAGRLFLGPADDPRWARPALWGLLAVTAALYLWNLSASGYANDFYAAAVKAGTQDLKAWLFASLDSSNAITVDKPPASIWLMALSGRIFGFSSWSMLIPQALLGVGTVALVWAAVRRWSGDAAGLVAGALVTVTPVAALMFRFNNPDALLVFLMTLAGYFVVRAVETERGRSALRWLLLAGVALGFAFLTKMLQGLLVLPAFALAYLVAGQSRLWTRIWHLLAAGGALIVSAGWYVLLVSLWPADSRPYIGGSTDNSLWQLAIGYNGLSRIFGRSASTATGGGAPAGGGGGFGGNAGFGGSTGLGRMFGTSFGTEISWMLPAALIGLLAGLWFTRRFARTDRIRAALILWGGSLVVSALVFSYMEGTVHPYYSVALAPFIAATIAVSGRELWRGRDNHVVRAVLALMIAATGIWSFLLLSRDSSWLPWLRWVVLTGALAGAALLVVSAGAWRRFAIIGLLVGSLTALSGAAAWTVATAATAHSGSIPTSGPSGSGAGGFGGGRAGSGGLPAGIADLPAGDLPTGALPDDLAAGDLPTDGSFTPPTGGLSAPPGGGFGGESTTVNSDLIDLLNATTTRWSAAVSGAQSAAPYILNTDTAVMAIGGFSGDPYPTLAQFQQYVTDGDISYYIAGGGMGGGRGGNSEIAQWVEANFTASTVGGVTVYDLRPVAS</sequence>
<feature type="transmembrane region" description="Helical" evidence="9">
    <location>
        <begin position="376"/>
        <end position="395"/>
    </location>
</feature>
<feature type="compositionally biased region" description="Low complexity" evidence="8">
    <location>
        <begin position="1"/>
        <end position="10"/>
    </location>
</feature>
<dbReference type="KEGG" id="nml:Namu_4697"/>
<dbReference type="GO" id="GO:0005886">
    <property type="term" value="C:plasma membrane"/>
    <property type="evidence" value="ECO:0007669"/>
    <property type="project" value="UniProtKB-SubCell"/>
</dbReference>
<dbReference type="InterPro" id="IPR050297">
    <property type="entry name" value="LipidA_mod_glycosyltrf_83"/>
</dbReference>
<feature type="region of interest" description="Disordered" evidence="8">
    <location>
        <begin position="558"/>
        <end position="592"/>
    </location>
</feature>
<keyword evidence="13" id="KW-1185">Reference proteome</keyword>